<dbReference type="Gene3D" id="1.10.600.10">
    <property type="entry name" value="Farnesyl Diphosphate Synthase"/>
    <property type="match status" value="1"/>
</dbReference>
<dbReference type="PROSITE" id="PS00444">
    <property type="entry name" value="POLYPRENYL_SYNTHASE_2"/>
    <property type="match status" value="1"/>
</dbReference>
<reference evidence="7" key="1">
    <citation type="journal article" date="2014" name="Int. J. Syst. Evol. Microbiol.">
        <title>Complete genome sequence of Corynebacterium casei LMG S-19264T (=DSM 44701T), isolated from a smear-ripened cheese.</title>
        <authorList>
            <consortium name="US DOE Joint Genome Institute (JGI-PGF)"/>
            <person name="Walter F."/>
            <person name="Albersmeier A."/>
            <person name="Kalinowski J."/>
            <person name="Ruckert C."/>
        </authorList>
    </citation>
    <scope>NUCLEOTIDE SEQUENCE</scope>
    <source>
        <strain evidence="7">CGMCC 4.7306</strain>
    </source>
</reference>
<reference evidence="7" key="2">
    <citation type="submission" date="2020-09" db="EMBL/GenBank/DDBJ databases">
        <authorList>
            <person name="Sun Q."/>
            <person name="Zhou Y."/>
        </authorList>
    </citation>
    <scope>NUCLEOTIDE SEQUENCE</scope>
    <source>
        <strain evidence="7">CGMCC 4.7306</strain>
    </source>
</reference>
<dbReference type="EMBL" id="BMMZ01000005">
    <property type="protein sequence ID" value="GGL63657.1"/>
    <property type="molecule type" value="Genomic_DNA"/>
</dbReference>
<keyword evidence="3 6" id="KW-0808">Transferase</keyword>
<dbReference type="GO" id="GO:0046872">
    <property type="term" value="F:metal ion binding"/>
    <property type="evidence" value="ECO:0007669"/>
    <property type="project" value="UniProtKB-KW"/>
</dbReference>
<proteinExistence type="inferred from homology"/>
<dbReference type="AlphaFoldDB" id="A0A917SA09"/>
<evidence type="ECO:0000256" key="1">
    <source>
        <dbReference type="ARBA" id="ARBA00001946"/>
    </source>
</evidence>
<sequence length="331" mass="35406">MKAVSAEPMTGFDATLRDRMAGIESALLAAVESDNPVLNEASRHIIQAGGKRFRPLLVVLGSQFGKPYDSGSEIERRVAVGAVVVELTHVASLYHDDVMDDATVRRGSPSANARWGNLLAILVGDYLFARATDLVTDLGLDIVRTYSAMFNRLVRGQIAETVGPAEGVDPREHYLQVLADKTAALISTSARVGAMIGGADPATQDLLADFGEQYGVVFQLSDDIIDITSDETGKTPGTDLREGVDTLPILLARRSTDPADARLLELLAGERTDPEVDEALGLLRKHPAIEQARADVAARAEATRRILDPLPDGPAKQALADLCDSVVTRTT</sequence>
<comment type="caution">
    <text evidence="7">The sequence shown here is derived from an EMBL/GenBank/DDBJ whole genome shotgun (WGS) entry which is preliminary data.</text>
</comment>
<evidence type="ECO:0000256" key="5">
    <source>
        <dbReference type="ARBA" id="ARBA00022842"/>
    </source>
</evidence>
<dbReference type="InterPro" id="IPR000092">
    <property type="entry name" value="Polyprenyl_synt"/>
</dbReference>
<dbReference type="CDD" id="cd00685">
    <property type="entry name" value="Trans_IPPS_HT"/>
    <property type="match status" value="1"/>
</dbReference>
<evidence type="ECO:0000256" key="4">
    <source>
        <dbReference type="ARBA" id="ARBA00022723"/>
    </source>
</evidence>
<dbReference type="PANTHER" id="PTHR12001">
    <property type="entry name" value="GERANYLGERANYL PYROPHOSPHATE SYNTHASE"/>
    <property type="match status" value="1"/>
</dbReference>
<dbReference type="SUPFAM" id="SSF48576">
    <property type="entry name" value="Terpenoid synthases"/>
    <property type="match status" value="1"/>
</dbReference>
<comment type="cofactor">
    <cofactor evidence="1">
        <name>Mg(2+)</name>
        <dbReference type="ChEBI" id="CHEBI:18420"/>
    </cofactor>
</comment>
<evidence type="ECO:0000256" key="2">
    <source>
        <dbReference type="ARBA" id="ARBA00006706"/>
    </source>
</evidence>
<dbReference type="GO" id="GO:0008299">
    <property type="term" value="P:isoprenoid biosynthetic process"/>
    <property type="evidence" value="ECO:0007669"/>
    <property type="project" value="InterPro"/>
</dbReference>
<protein>
    <submittedName>
        <fullName evidence="7">Geranylgeranyl pyrophosphate synthase</fullName>
    </submittedName>
</protein>
<dbReference type="InterPro" id="IPR033749">
    <property type="entry name" value="Polyprenyl_synt_CS"/>
</dbReference>
<keyword evidence="5" id="KW-0460">Magnesium</keyword>
<keyword evidence="4" id="KW-0479">Metal-binding</keyword>
<name>A0A917SA09_9ACTN</name>
<organism evidence="7 8">
    <name type="scientific">Microlunatus endophyticus</name>
    <dbReference type="NCBI Taxonomy" id="1716077"/>
    <lineage>
        <taxon>Bacteria</taxon>
        <taxon>Bacillati</taxon>
        <taxon>Actinomycetota</taxon>
        <taxon>Actinomycetes</taxon>
        <taxon>Propionibacteriales</taxon>
        <taxon>Propionibacteriaceae</taxon>
        <taxon>Microlunatus</taxon>
    </lineage>
</organism>
<evidence type="ECO:0000313" key="7">
    <source>
        <dbReference type="EMBL" id="GGL63657.1"/>
    </source>
</evidence>
<dbReference type="Proteomes" id="UP000613840">
    <property type="component" value="Unassembled WGS sequence"/>
</dbReference>
<evidence type="ECO:0000313" key="8">
    <source>
        <dbReference type="Proteomes" id="UP000613840"/>
    </source>
</evidence>
<dbReference type="Pfam" id="PF00348">
    <property type="entry name" value="polyprenyl_synt"/>
    <property type="match status" value="1"/>
</dbReference>
<dbReference type="SFLD" id="SFLDS00005">
    <property type="entry name" value="Isoprenoid_Synthase_Type_I"/>
    <property type="match status" value="1"/>
</dbReference>
<dbReference type="GO" id="GO:0004659">
    <property type="term" value="F:prenyltransferase activity"/>
    <property type="evidence" value="ECO:0007669"/>
    <property type="project" value="InterPro"/>
</dbReference>
<dbReference type="PANTHER" id="PTHR12001:SF69">
    <property type="entry name" value="ALL TRANS-POLYPRENYL-DIPHOSPHATE SYNTHASE PDSS1"/>
    <property type="match status" value="1"/>
</dbReference>
<evidence type="ECO:0000256" key="3">
    <source>
        <dbReference type="ARBA" id="ARBA00022679"/>
    </source>
</evidence>
<dbReference type="InterPro" id="IPR008949">
    <property type="entry name" value="Isoprenoid_synthase_dom_sf"/>
</dbReference>
<evidence type="ECO:0000256" key="6">
    <source>
        <dbReference type="RuleBase" id="RU004466"/>
    </source>
</evidence>
<accession>A0A917SA09</accession>
<dbReference type="SFLD" id="SFLDG01017">
    <property type="entry name" value="Polyprenyl_Transferase_Like"/>
    <property type="match status" value="1"/>
</dbReference>
<gene>
    <name evidence="7" type="ORF">GCM10011575_22540</name>
</gene>
<keyword evidence="8" id="KW-1185">Reference proteome</keyword>
<comment type="similarity">
    <text evidence="2 6">Belongs to the FPP/GGPP synthase family.</text>
</comment>